<dbReference type="InterPro" id="IPR012902">
    <property type="entry name" value="N_methyl_site"/>
</dbReference>
<evidence type="ECO:0000256" key="1">
    <source>
        <dbReference type="SAM" id="Phobius"/>
    </source>
</evidence>
<proteinExistence type="predicted"/>
<keyword evidence="3" id="KW-1185">Reference proteome</keyword>
<dbReference type="InterPro" id="IPR045584">
    <property type="entry name" value="Pilin-like"/>
</dbReference>
<evidence type="ECO:0000313" key="2">
    <source>
        <dbReference type="EMBL" id="MCO6160570.1"/>
    </source>
</evidence>
<reference evidence="2 3" key="1">
    <citation type="submission" date="2022-06" db="EMBL/GenBank/DDBJ databases">
        <title>Whole-genome of Asaia lannensis strain LMG 27011T.</title>
        <authorList>
            <person name="Sombolestani A."/>
        </authorList>
    </citation>
    <scope>NUCLEOTIDE SEQUENCE [LARGE SCALE GENOMIC DNA]</scope>
    <source>
        <strain evidence="2 3">NBRC 102526</strain>
    </source>
</reference>
<dbReference type="Pfam" id="PF07963">
    <property type="entry name" value="N_methyl"/>
    <property type="match status" value="1"/>
</dbReference>
<evidence type="ECO:0000313" key="3">
    <source>
        <dbReference type="Proteomes" id="UP001523401"/>
    </source>
</evidence>
<dbReference type="NCBIfam" id="TIGR02532">
    <property type="entry name" value="IV_pilin_GFxxxE"/>
    <property type="match status" value="1"/>
</dbReference>
<organism evidence="2 3">
    <name type="scientific">Asaia lannensis NBRC 102526</name>
    <dbReference type="NCBI Taxonomy" id="1307926"/>
    <lineage>
        <taxon>Bacteria</taxon>
        <taxon>Pseudomonadati</taxon>
        <taxon>Pseudomonadota</taxon>
        <taxon>Alphaproteobacteria</taxon>
        <taxon>Acetobacterales</taxon>
        <taxon>Acetobacteraceae</taxon>
        <taxon>Asaia</taxon>
    </lineage>
</organism>
<feature type="transmembrane region" description="Helical" evidence="1">
    <location>
        <begin position="12"/>
        <end position="32"/>
    </location>
</feature>
<dbReference type="RefSeq" id="WP_252849637.1">
    <property type="nucleotide sequence ID" value="NZ_BAPW01000004.1"/>
</dbReference>
<keyword evidence="1" id="KW-0812">Transmembrane</keyword>
<dbReference type="Proteomes" id="UP001523401">
    <property type="component" value="Unassembled WGS sequence"/>
</dbReference>
<protein>
    <submittedName>
        <fullName evidence="2">Prepilin-type N-terminal cleavage/methylation domain-containing protein</fullName>
    </submittedName>
</protein>
<comment type="caution">
    <text evidence="2">The sequence shown here is derived from an EMBL/GenBank/DDBJ whole genome shotgun (WGS) entry which is preliminary data.</text>
</comment>
<gene>
    <name evidence="2" type="ORF">NF685_11070</name>
</gene>
<accession>A0ABT1CI95</accession>
<keyword evidence="1" id="KW-0472">Membrane</keyword>
<dbReference type="EMBL" id="JAMXQU010000008">
    <property type="protein sequence ID" value="MCO6160570.1"/>
    <property type="molecule type" value="Genomic_DNA"/>
</dbReference>
<keyword evidence="1" id="KW-1133">Transmembrane helix</keyword>
<sequence>MTTRPKRNDDGFTLIEVLIALMIVALSLGALYEGMLGGVTAGHVTAATREALSRAQSHMEAIGHGMTPGAYTRSGEDGHHFHWRITMTPVESNSHATLYHVRVTESWPDTMTATGERSVTLTSLRTGPTGGTP</sequence>
<name>A0ABT1CI95_9PROT</name>
<dbReference type="SUPFAM" id="SSF54523">
    <property type="entry name" value="Pili subunits"/>
    <property type="match status" value="1"/>
</dbReference>